<feature type="transmembrane region" description="Helical" evidence="1">
    <location>
        <begin position="283"/>
        <end position="305"/>
    </location>
</feature>
<dbReference type="AlphaFoldDB" id="A0A212J9X3"/>
<dbReference type="Pfam" id="PF07670">
    <property type="entry name" value="Gate"/>
    <property type="match status" value="1"/>
</dbReference>
<keyword evidence="1" id="KW-1133">Transmembrane helix</keyword>
<feature type="transmembrane region" description="Helical" evidence="1">
    <location>
        <begin position="52"/>
        <end position="71"/>
    </location>
</feature>
<evidence type="ECO:0000256" key="1">
    <source>
        <dbReference type="SAM" id="Phobius"/>
    </source>
</evidence>
<dbReference type="EMBL" id="FLUN01000001">
    <property type="protein sequence ID" value="SBV96254.1"/>
    <property type="molecule type" value="Genomic_DNA"/>
</dbReference>
<keyword evidence="1" id="KW-0472">Membrane</keyword>
<accession>A0A212J9X3</accession>
<proteinExistence type="predicted"/>
<feature type="transmembrane region" description="Helical" evidence="1">
    <location>
        <begin position="83"/>
        <end position="103"/>
    </location>
</feature>
<dbReference type="InterPro" id="IPR011642">
    <property type="entry name" value="Gate_dom"/>
</dbReference>
<feature type="transmembrane region" description="Helical" evidence="1">
    <location>
        <begin position="153"/>
        <end position="173"/>
    </location>
</feature>
<evidence type="ECO:0000313" key="3">
    <source>
        <dbReference type="EMBL" id="SBV96254.1"/>
    </source>
</evidence>
<feature type="transmembrane region" description="Helical" evidence="1">
    <location>
        <begin position="317"/>
        <end position="336"/>
    </location>
</feature>
<feature type="transmembrane region" description="Helical" evidence="1">
    <location>
        <begin position="356"/>
        <end position="383"/>
    </location>
</feature>
<keyword evidence="1" id="KW-0812">Transmembrane</keyword>
<feature type="domain" description="Nucleoside transporter/FeoB GTPase Gate" evidence="2">
    <location>
        <begin position="48"/>
        <end position="137"/>
    </location>
</feature>
<reference evidence="3" key="1">
    <citation type="submission" date="2016-04" db="EMBL/GenBank/DDBJ databases">
        <authorList>
            <person name="Evans L.H."/>
            <person name="Alamgir A."/>
            <person name="Owens N."/>
            <person name="Weber N.D."/>
            <person name="Virtaneva K."/>
            <person name="Barbian K."/>
            <person name="Babar A."/>
            <person name="Rosenke K."/>
        </authorList>
    </citation>
    <scope>NUCLEOTIDE SEQUENCE</scope>
    <source>
        <strain evidence="3">86</strain>
    </source>
</reference>
<organism evidence="3">
    <name type="scientific">uncultured Eubacteriales bacterium</name>
    <dbReference type="NCBI Taxonomy" id="172733"/>
    <lineage>
        <taxon>Bacteria</taxon>
        <taxon>Bacillati</taxon>
        <taxon>Bacillota</taxon>
        <taxon>Clostridia</taxon>
        <taxon>Eubacteriales</taxon>
        <taxon>environmental samples</taxon>
    </lineage>
</organism>
<evidence type="ECO:0000259" key="2">
    <source>
        <dbReference type="Pfam" id="PF07670"/>
    </source>
</evidence>
<feature type="transmembrane region" description="Helical" evidence="1">
    <location>
        <begin position="194"/>
        <end position="219"/>
    </location>
</feature>
<protein>
    <submittedName>
        <fullName evidence="3">Putative sporulation integral membrane protein YlbJ</fullName>
    </submittedName>
</protein>
<gene>
    <name evidence="3" type="ORF">KL86CLO1_10752</name>
</gene>
<sequence>MSRLLSKQWIRDLFLGLGLLGSTLALLFFPQESMQAARDGLTLCYNVIIPSLFPFFVLSSLVVELGLAGYLGRLLEGVMRPLFNVNGSCATAFALGFIGGYPVGAKTAISLYENGMCTKTEAERLLSFCNNSGPAFILGVVGAGVFGSSKAGIFLYLAHAAASLCIGILFRFYKAGGRGRREERATPQFRAQRFTAAFTGSIKNSFLSTLNICAFVVFFTVVIRLLFLCGFLSGVAQGLGLLLSPLGFSAEWAERLLTGLIEISSGVWTLSGSGALAGRLSMAAFMLGWAGVSVHCQVLSFIGGSGLSVRTYLIGKLLHGGLSALFINLLFRLVPFELPASAYLAEQVASLATLDFHTALTISTVAAWVVWLLFFAAGVWALWRMPKNASRRNTSGKLG</sequence>
<name>A0A212J9X3_9FIRM</name>